<keyword evidence="1" id="KW-0812">Transmembrane</keyword>
<keyword evidence="1" id="KW-0472">Membrane</keyword>
<dbReference type="SUPFAM" id="SSF81321">
    <property type="entry name" value="Family A G protein-coupled receptor-like"/>
    <property type="match status" value="1"/>
</dbReference>
<accession>A0AA39I9S4</accession>
<gene>
    <name evidence="2" type="ORF">QR680_013935</name>
</gene>
<dbReference type="InterPro" id="IPR019420">
    <property type="entry name" value="7TM_GPCR_serpentine_rcpt_Srbc"/>
</dbReference>
<comment type="caution">
    <text evidence="2">The sequence shown here is derived from an EMBL/GenBank/DDBJ whole genome shotgun (WGS) entry which is preliminary data.</text>
</comment>
<dbReference type="Gene3D" id="1.20.1070.10">
    <property type="entry name" value="Rhodopsin 7-helix transmembrane proteins"/>
    <property type="match status" value="1"/>
</dbReference>
<reference evidence="2" key="1">
    <citation type="submission" date="2023-06" db="EMBL/GenBank/DDBJ databases">
        <title>Genomic analysis of the entomopathogenic nematode Steinernema hermaphroditum.</title>
        <authorList>
            <person name="Schwarz E.M."/>
            <person name="Heppert J.K."/>
            <person name="Baniya A."/>
            <person name="Schwartz H.T."/>
            <person name="Tan C.-H."/>
            <person name="Antoshechkin I."/>
            <person name="Sternberg P.W."/>
            <person name="Goodrich-Blair H."/>
            <person name="Dillman A.R."/>
        </authorList>
    </citation>
    <scope>NUCLEOTIDE SEQUENCE</scope>
    <source>
        <strain evidence="2">PS9179</strain>
        <tissue evidence="2">Whole animal</tissue>
    </source>
</reference>
<dbReference type="Proteomes" id="UP001175271">
    <property type="component" value="Unassembled WGS sequence"/>
</dbReference>
<feature type="transmembrane region" description="Helical" evidence="1">
    <location>
        <begin position="207"/>
        <end position="229"/>
    </location>
</feature>
<feature type="transmembrane region" description="Helical" evidence="1">
    <location>
        <begin position="12"/>
        <end position="31"/>
    </location>
</feature>
<dbReference type="EMBL" id="JAUCMV010000002">
    <property type="protein sequence ID" value="KAK0419067.1"/>
    <property type="molecule type" value="Genomic_DNA"/>
</dbReference>
<evidence type="ECO:0000313" key="3">
    <source>
        <dbReference type="Proteomes" id="UP001175271"/>
    </source>
</evidence>
<evidence type="ECO:0000313" key="2">
    <source>
        <dbReference type="EMBL" id="KAK0419067.1"/>
    </source>
</evidence>
<organism evidence="2 3">
    <name type="scientific">Steinernema hermaphroditum</name>
    <dbReference type="NCBI Taxonomy" id="289476"/>
    <lineage>
        <taxon>Eukaryota</taxon>
        <taxon>Metazoa</taxon>
        <taxon>Ecdysozoa</taxon>
        <taxon>Nematoda</taxon>
        <taxon>Chromadorea</taxon>
        <taxon>Rhabditida</taxon>
        <taxon>Tylenchina</taxon>
        <taxon>Panagrolaimomorpha</taxon>
        <taxon>Strongyloidoidea</taxon>
        <taxon>Steinernematidae</taxon>
        <taxon>Steinernema</taxon>
    </lineage>
</organism>
<protein>
    <recommendedName>
        <fullName evidence="4">G-protein coupled receptors family 1 profile domain-containing protein</fullName>
    </recommendedName>
</protein>
<feature type="transmembrane region" description="Helical" evidence="1">
    <location>
        <begin position="162"/>
        <end position="186"/>
    </location>
</feature>
<keyword evidence="1" id="KW-1133">Transmembrane helix</keyword>
<evidence type="ECO:0000256" key="1">
    <source>
        <dbReference type="SAM" id="Phobius"/>
    </source>
</evidence>
<dbReference type="AlphaFoldDB" id="A0AA39I9S4"/>
<feature type="transmembrane region" description="Helical" evidence="1">
    <location>
        <begin position="43"/>
        <end position="66"/>
    </location>
</feature>
<feature type="transmembrane region" description="Helical" evidence="1">
    <location>
        <begin position="78"/>
        <end position="100"/>
    </location>
</feature>
<feature type="transmembrane region" description="Helical" evidence="1">
    <location>
        <begin position="249"/>
        <end position="266"/>
    </location>
</feature>
<proteinExistence type="predicted"/>
<keyword evidence="3" id="KW-1185">Reference proteome</keyword>
<sequence>MAPPVAYFSYSVRLICSLITLILNPITLYNGSKCNLKYAQTSMVLCHLCVKIILAFCTLVYCICVFVEDAEFDQHALFVFWATLFHQALLLVATFSDLFLTIDRLIAISYPLSYARVKKKLVLIAVLTCSIVFAGSATVFVTNMTEKAGRSLIWMESINTTAAVAIFAFTAAAMLPLTCINVLFLYKLRRYNKRVGFQSSVDQLSKLVNNVVFQQVILSIVVWIIPAFIRLFIEYGLNITINSAIQADPSVTLIMVYMALCSIIYWRKLVSNNVSNVEVSSR</sequence>
<name>A0AA39I9S4_9BILA</name>
<feature type="transmembrane region" description="Helical" evidence="1">
    <location>
        <begin position="121"/>
        <end position="142"/>
    </location>
</feature>
<dbReference type="Pfam" id="PF10316">
    <property type="entry name" value="7TM_GPCR_Srbc"/>
    <property type="match status" value="1"/>
</dbReference>
<evidence type="ECO:0008006" key="4">
    <source>
        <dbReference type="Google" id="ProtNLM"/>
    </source>
</evidence>